<evidence type="ECO:0000259" key="2">
    <source>
        <dbReference type="Pfam" id="PF22422"/>
    </source>
</evidence>
<keyword evidence="4" id="KW-1185">Reference proteome</keyword>
<accession>A0ABV5NLD0</accession>
<reference evidence="3 4" key="1">
    <citation type="submission" date="2024-09" db="EMBL/GenBank/DDBJ databases">
        <authorList>
            <person name="Sun Q."/>
            <person name="Mori K."/>
        </authorList>
    </citation>
    <scope>NUCLEOTIDE SEQUENCE [LARGE SCALE GENOMIC DNA]</scope>
    <source>
        <strain evidence="3 4">JCM 3324</strain>
    </source>
</reference>
<dbReference type="RefSeq" id="WP_379483366.1">
    <property type="nucleotide sequence ID" value="NZ_JBHMCF010000011.1"/>
</dbReference>
<dbReference type="SUPFAM" id="SSF48208">
    <property type="entry name" value="Six-hairpin glycosidases"/>
    <property type="match status" value="1"/>
</dbReference>
<proteinExistence type="predicted"/>
<name>A0ABV5NLD0_9ACTN</name>
<dbReference type="GO" id="GO:0016787">
    <property type="term" value="F:hydrolase activity"/>
    <property type="evidence" value="ECO:0007669"/>
    <property type="project" value="UniProtKB-KW"/>
</dbReference>
<gene>
    <name evidence="3" type="ORF">ACFFR3_16345</name>
</gene>
<dbReference type="InterPro" id="IPR054491">
    <property type="entry name" value="MGH1-like_GH"/>
</dbReference>
<comment type="caution">
    <text evidence="3">The sequence shown here is derived from an EMBL/GenBank/DDBJ whole genome shotgun (WGS) entry which is preliminary data.</text>
</comment>
<evidence type="ECO:0000259" key="1">
    <source>
        <dbReference type="Pfam" id="PF03633"/>
    </source>
</evidence>
<dbReference type="InterPro" id="IPR005194">
    <property type="entry name" value="Glyco_hydro_65_C"/>
</dbReference>
<dbReference type="EMBL" id="JBHMCF010000011">
    <property type="protein sequence ID" value="MFB9471094.1"/>
    <property type="molecule type" value="Genomic_DNA"/>
</dbReference>
<dbReference type="InterPro" id="IPR012341">
    <property type="entry name" value="6hp_glycosidase-like_sf"/>
</dbReference>
<protein>
    <submittedName>
        <fullName evidence="3">Glycosyl hydrolase family 65 protein</fullName>
    </submittedName>
</protein>
<dbReference type="Pfam" id="PF03633">
    <property type="entry name" value="Glyco_hydro_65C"/>
    <property type="match status" value="1"/>
</dbReference>
<feature type="domain" description="Glycoside hydrolase family 65 C-terminal" evidence="1">
    <location>
        <begin position="373"/>
        <end position="418"/>
    </location>
</feature>
<sequence>MPHPPALICPDSALTRIYAAAQHTLLNVNTIGGVIRAGGGYPDPWTRDASINAWYAASLLSPDAARDTLLAVAGDTLVQQDDQWWDQIIWAVAAWHHVLVTGDEDFLRRAYAIAAATMDVLDKERYDTAYGLYRGPAVMQDGISGYPEPPNDPRIDSSFVLDYPRTHMIMCLSTNAVHAAAHRALAMMAGALGRDGRPHLERAEATAAAVNRWLWREDAGLYGYFRHEDGRLDPHEETLGLALAIIFGIADDRQAALIAANTHREPRGVVNVWPHFDRYGPERPGRHNASCWPMVMAVWGDAMARIGRTDRFLETLTDLVTLFGDDGLYEVYHPVTGRPDGGWQQGRQWPSEPDQTWSATTLLGLVHHGLFGLRFEREGIRFAPAVPSDWGEATLDGLRYRDMTLRVTVSGSGTTVRDFRLDGHEVDLLPATLTGLHQVRLTLA</sequence>
<keyword evidence="3" id="KW-0378">Hydrolase</keyword>
<feature type="domain" description="Mannosylglycerate hydrolase MGH1-like glycoside hydrolase" evidence="2">
    <location>
        <begin position="89"/>
        <end position="358"/>
    </location>
</feature>
<dbReference type="InterPro" id="IPR008928">
    <property type="entry name" value="6-hairpin_glycosidase_sf"/>
</dbReference>
<dbReference type="Gene3D" id="1.50.10.10">
    <property type="match status" value="1"/>
</dbReference>
<dbReference type="Gene3D" id="2.60.420.10">
    <property type="entry name" value="Maltose phosphorylase, domain 3"/>
    <property type="match status" value="1"/>
</dbReference>
<organism evidence="3 4">
    <name type="scientific">Nonomuraea salmonea</name>
    <dbReference type="NCBI Taxonomy" id="46181"/>
    <lineage>
        <taxon>Bacteria</taxon>
        <taxon>Bacillati</taxon>
        <taxon>Actinomycetota</taxon>
        <taxon>Actinomycetes</taxon>
        <taxon>Streptosporangiales</taxon>
        <taxon>Streptosporangiaceae</taxon>
        <taxon>Nonomuraea</taxon>
    </lineage>
</organism>
<dbReference type="Proteomes" id="UP001589568">
    <property type="component" value="Unassembled WGS sequence"/>
</dbReference>
<evidence type="ECO:0000313" key="4">
    <source>
        <dbReference type="Proteomes" id="UP001589568"/>
    </source>
</evidence>
<dbReference type="Pfam" id="PF22422">
    <property type="entry name" value="MGH1-like_GH"/>
    <property type="match status" value="1"/>
</dbReference>
<evidence type="ECO:0000313" key="3">
    <source>
        <dbReference type="EMBL" id="MFB9471094.1"/>
    </source>
</evidence>